<dbReference type="InterPro" id="IPR016694">
    <property type="entry name" value="UCP017292"/>
</dbReference>
<evidence type="ECO:0000256" key="3">
    <source>
        <dbReference type="ARBA" id="ARBA00022833"/>
    </source>
</evidence>
<dbReference type="RefSeq" id="WP_204466906.1">
    <property type="nucleotide sequence ID" value="NZ_JAFBCV010000009.1"/>
</dbReference>
<dbReference type="PANTHER" id="PTHR28082:SF1">
    <property type="entry name" value="HELPER OF TIM PROTEIN 13"/>
    <property type="match status" value="1"/>
</dbReference>
<proteinExistence type="predicted"/>
<evidence type="ECO:0000313" key="6">
    <source>
        <dbReference type="Proteomes" id="UP001179280"/>
    </source>
</evidence>
<evidence type="ECO:0000256" key="1">
    <source>
        <dbReference type="ARBA" id="ARBA00022723"/>
    </source>
</evidence>
<dbReference type="PIRSF" id="PIRSF017292">
    <property type="entry name" value="UCP017292_Znf_CHY"/>
    <property type="match status" value="1"/>
</dbReference>
<dbReference type="SUPFAM" id="SSF161219">
    <property type="entry name" value="CHY zinc finger-like"/>
    <property type="match status" value="1"/>
</dbReference>
<keyword evidence="1" id="KW-0479">Metal-binding</keyword>
<name>A0ABS2SXH6_9BACI</name>
<gene>
    <name evidence="5" type="ORF">JOC54_003006</name>
</gene>
<evidence type="ECO:0000313" key="5">
    <source>
        <dbReference type="EMBL" id="MBM7839726.1"/>
    </source>
</evidence>
<evidence type="ECO:0000256" key="2">
    <source>
        <dbReference type="ARBA" id="ARBA00022771"/>
    </source>
</evidence>
<evidence type="ECO:0000259" key="4">
    <source>
        <dbReference type="PROSITE" id="PS51266"/>
    </source>
</evidence>
<feature type="domain" description="CHY-type" evidence="4">
    <location>
        <begin position="8"/>
        <end position="88"/>
    </location>
</feature>
<dbReference type="EMBL" id="JAFBCV010000009">
    <property type="protein sequence ID" value="MBM7839726.1"/>
    <property type="molecule type" value="Genomic_DNA"/>
</dbReference>
<dbReference type="Proteomes" id="UP001179280">
    <property type="component" value="Unassembled WGS sequence"/>
</dbReference>
<protein>
    <submittedName>
        <fullName evidence="5">CHY-type Zn-finger protein</fullName>
    </submittedName>
</protein>
<comment type="caution">
    <text evidence="5">The sequence shown here is derived from an EMBL/GenBank/DDBJ whole genome shotgun (WGS) entry which is preliminary data.</text>
</comment>
<sequence length="104" mass="12155">MINVFGAKVDEQTRCIHYHSERDVVAIKFACCQTFYPCYKCHQDHCSKPLTRWQKDQFEQKAILCGSCQELLSINEYMQVSSCPACDHPFNPNCSAHFSYYFQI</sequence>
<dbReference type="PROSITE" id="PS51266">
    <property type="entry name" value="ZF_CHY"/>
    <property type="match status" value="1"/>
</dbReference>
<reference evidence="5" key="1">
    <citation type="submission" date="2021-01" db="EMBL/GenBank/DDBJ databases">
        <title>Genomic Encyclopedia of Type Strains, Phase IV (KMG-IV): sequencing the most valuable type-strain genomes for metagenomic binning, comparative biology and taxonomic classification.</title>
        <authorList>
            <person name="Goeker M."/>
        </authorList>
    </citation>
    <scope>NUCLEOTIDE SEQUENCE</scope>
    <source>
        <strain evidence="5">DSM 21943</strain>
    </source>
</reference>
<organism evidence="5 6">
    <name type="scientific">Shouchella xiaoxiensis</name>
    <dbReference type="NCBI Taxonomy" id="766895"/>
    <lineage>
        <taxon>Bacteria</taxon>
        <taxon>Bacillati</taxon>
        <taxon>Bacillota</taxon>
        <taxon>Bacilli</taxon>
        <taxon>Bacillales</taxon>
        <taxon>Bacillaceae</taxon>
        <taxon>Shouchella</taxon>
    </lineage>
</organism>
<dbReference type="InterPro" id="IPR052604">
    <property type="entry name" value="Mito_Tim_assembly_helper"/>
</dbReference>
<keyword evidence="6" id="KW-1185">Reference proteome</keyword>
<dbReference type="InterPro" id="IPR037274">
    <property type="entry name" value="Znf_CHY_sf"/>
</dbReference>
<keyword evidence="2" id="KW-0863">Zinc-finger</keyword>
<dbReference type="PANTHER" id="PTHR28082">
    <property type="entry name" value="ZINC FINGER PROTEIN"/>
    <property type="match status" value="1"/>
</dbReference>
<accession>A0ABS2SXH6</accession>
<keyword evidence="3" id="KW-0862">Zinc</keyword>
<dbReference type="Pfam" id="PF05495">
    <property type="entry name" value="zf-CHY"/>
    <property type="match status" value="1"/>
</dbReference>
<dbReference type="InterPro" id="IPR008913">
    <property type="entry name" value="Znf_CHY"/>
</dbReference>